<proteinExistence type="predicted"/>
<gene>
    <name evidence="1" type="ORF">F5144DRAFT_167509</name>
</gene>
<protein>
    <submittedName>
        <fullName evidence="1">Uncharacterized protein</fullName>
    </submittedName>
</protein>
<evidence type="ECO:0000313" key="2">
    <source>
        <dbReference type="Proteomes" id="UP000724584"/>
    </source>
</evidence>
<accession>A0ACB7PAP3</accession>
<organism evidence="1 2">
    <name type="scientific">Chaetomium tenue</name>
    <dbReference type="NCBI Taxonomy" id="1854479"/>
    <lineage>
        <taxon>Eukaryota</taxon>
        <taxon>Fungi</taxon>
        <taxon>Dikarya</taxon>
        <taxon>Ascomycota</taxon>
        <taxon>Pezizomycotina</taxon>
        <taxon>Sordariomycetes</taxon>
        <taxon>Sordariomycetidae</taxon>
        <taxon>Sordariales</taxon>
        <taxon>Chaetomiaceae</taxon>
        <taxon>Chaetomium</taxon>
    </lineage>
</organism>
<dbReference type="EMBL" id="JAGIZQ010000003">
    <property type="protein sequence ID" value="KAH6636150.1"/>
    <property type="molecule type" value="Genomic_DNA"/>
</dbReference>
<reference evidence="1 2" key="1">
    <citation type="journal article" date="2021" name="Nat. Commun.">
        <title>Genetic determinants of endophytism in the Arabidopsis root mycobiome.</title>
        <authorList>
            <person name="Mesny F."/>
            <person name="Miyauchi S."/>
            <person name="Thiergart T."/>
            <person name="Pickel B."/>
            <person name="Atanasova L."/>
            <person name="Karlsson M."/>
            <person name="Huettel B."/>
            <person name="Barry K.W."/>
            <person name="Haridas S."/>
            <person name="Chen C."/>
            <person name="Bauer D."/>
            <person name="Andreopoulos W."/>
            <person name="Pangilinan J."/>
            <person name="LaButti K."/>
            <person name="Riley R."/>
            <person name="Lipzen A."/>
            <person name="Clum A."/>
            <person name="Drula E."/>
            <person name="Henrissat B."/>
            <person name="Kohler A."/>
            <person name="Grigoriev I.V."/>
            <person name="Martin F.M."/>
            <person name="Hacquard S."/>
        </authorList>
    </citation>
    <scope>NUCLEOTIDE SEQUENCE [LARGE SCALE GENOMIC DNA]</scope>
    <source>
        <strain evidence="1 2">MPI-SDFR-AT-0079</strain>
    </source>
</reference>
<evidence type="ECO:0000313" key="1">
    <source>
        <dbReference type="EMBL" id="KAH6636150.1"/>
    </source>
</evidence>
<keyword evidence="2" id="KW-1185">Reference proteome</keyword>
<sequence length="1255" mass="136463">MSKAMAVPDLLVKKRPTPGGVTISKSDSFDSNASLSTPDPNSPASFDSGHRSFSISSIKGRAWRSFSSKEKGGTPDAGHSFRTHARRLSKSRPISSSSHTDGPSRRGSTVSDDHSRLSLSTADSLSLVNASSVSSSVDWSAQHVEGFAALESDTLLLKTKTKTPYLVVTTNYLLKTKSRADAVALIPGLVAEGSKPENSGSNPEPLLVIPTDAIVSVFAAESTRPSFGIEVWWRNPLAGHSFCRSDFFFTDPTQRNEQLHHITRSMRAGQQQDEDGATRHSQDVKAAIEKIHEVEEPRFHHRKPEIIPVVPRGATRRGYMPKLEDATKKSQEGPAFYLVVGTYLCHLVEIQKGKGGDAVCRHRSYGLVTLESFKGEWVMHEERFNITFREPFKSPVALELASRYYRHIIRVLGTSDRFLKPAWPQLWQSMEIFHVSGLKEPQYLVPKEDFGSFKRTLDGYLAAYHCQDVDWEINWKTRFAPEFRLLPGKRGPYSPLQLLAVLRALRYNDYFTSLSFRDVDLSVLHGLQDNTLRKVNVAYLSRTCVALGPDEIETLRVSPVLHQEFHALAFCSEKIRQIDFGNCSRSLSSRMAQYNNQPQSLQFLAPILSLLRSGITKCNRLIVSGNTLPQADVEDLAETMKCGTIQALDVSYCGLDDASLREVIVDPLSDCPGLLQTLSISGNPGRLPAHILPGLFRYLTEIRELNLSGSIQAESFIEGSLLPFTALESMERLEELDVSGYKLDDATSHDLERFLQYRNWRADQGQPLRFHKLVLNHCRITGTQAARLFHAVGENRGMHLCLSGNPIEDGIEDLAAAITTNQGPAGLYLEMIEFKHEANYLTLLEALTTTRHLTLLSLAGTAPSPDSPGPCSDLLITTLHNLLAQNTSLLSLDLSGFSGKLDDGQLPPGAGRALAGLATNTTLTHLRIRNQNLHSDAGVLGRALACNATLRALDCRGNGLNLTSLRFLVDSLAAPTSAITEFPCPAEERAAVWRTVLRGLQRTPSSAAVSVMGTVSAANNASMGAAVAVRDLLKGEEVLLRGVLDGLWERLEGCLRENRKKLGVVVDGGGMAGGGAGAGAQQGYRHRHRRSSSAGLGGSGGGVFPGEEEWSGFDMVADAGVGLGIGTGGSGAPSRWPSTDSEPGSSSGNSSTVPRPTVRISMAERDGSYKYQLGAGNSGSIGNYGYGGYGGGVAGGLESPTETLDPVSEIETPAEGQERDQTQVRVVVEPDQEEVEGDDLFRKMVNDFRKAGFEV</sequence>
<dbReference type="Proteomes" id="UP000724584">
    <property type="component" value="Unassembled WGS sequence"/>
</dbReference>
<name>A0ACB7PAP3_9PEZI</name>
<comment type="caution">
    <text evidence="1">The sequence shown here is derived from an EMBL/GenBank/DDBJ whole genome shotgun (WGS) entry which is preliminary data.</text>
</comment>